<comment type="caution">
    <text evidence="1">The sequence shown here is derived from an EMBL/GenBank/DDBJ whole genome shotgun (WGS) entry which is preliminary data.</text>
</comment>
<name>A0A0M1P4N2_9BACL</name>
<dbReference type="PATRIC" id="fig|1705565.3.peg.3859"/>
<dbReference type="Proteomes" id="UP000036932">
    <property type="component" value="Unassembled WGS sequence"/>
</dbReference>
<dbReference type="AlphaFoldDB" id="A0A0M1P4N2"/>
<keyword evidence="2" id="KW-1185">Reference proteome</keyword>
<protein>
    <submittedName>
        <fullName evidence="1">Uncharacterized protein</fullName>
    </submittedName>
</protein>
<dbReference type="RefSeq" id="WP_054402393.1">
    <property type="nucleotide sequence ID" value="NZ_LIUT01000001.1"/>
</dbReference>
<sequence>MEIYRLRTFRYTIIDPDVLDSNSVKNSALKTICAHQLWRPSGCMPPAPSGICHVGVVMHVIEEKGEEELTIRLFF</sequence>
<evidence type="ECO:0000313" key="1">
    <source>
        <dbReference type="EMBL" id="KOR89342.1"/>
    </source>
</evidence>
<evidence type="ECO:0000313" key="2">
    <source>
        <dbReference type="Proteomes" id="UP000036932"/>
    </source>
</evidence>
<organism evidence="1 2">
    <name type="scientific">Paenibacillus solani</name>
    <dbReference type="NCBI Taxonomy" id="1705565"/>
    <lineage>
        <taxon>Bacteria</taxon>
        <taxon>Bacillati</taxon>
        <taxon>Bacillota</taxon>
        <taxon>Bacilli</taxon>
        <taxon>Bacillales</taxon>
        <taxon>Paenibacillaceae</taxon>
        <taxon>Paenibacillus</taxon>
    </lineage>
</organism>
<reference evidence="2" key="1">
    <citation type="submission" date="2015-08" db="EMBL/GenBank/DDBJ databases">
        <title>Genome sequencing project for genomic taxonomy and phylogenomics of Bacillus-like bacteria.</title>
        <authorList>
            <person name="Liu B."/>
            <person name="Wang J."/>
            <person name="Zhu Y."/>
            <person name="Liu G."/>
            <person name="Chen Q."/>
            <person name="Chen Z."/>
            <person name="Lan J."/>
            <person name="Che J."/>
            <person name="Ge C."/>
            <person name="Shi H."/>
            <person name="Pan Z."/>
            <person name="Liu X."/>
        </authorList>
    </citation>
    <scope>NUCLEOTIDE SEQUENCE [LARGE SCALE GENOMIC DNA]</scope>
    <source>
        <strain evidence="2">FJAT-22460</strain>
    </source>
</reference>
<dbReference type="EMBL" id="LIUT01000001">
    <property type="protein sequence ID" value="KOR89342.1"/>
    <property type="molecule type" value="Genomic_DNA"/>
</dbReference>
<proteinExistence type="predicted"/>
<gene>
    <name evidence="1" type="ORF">AM231_09430</name>
</gene>
<accession>A0A0M1P4N2</accession>